<dbReference type="EMBL" id="MU005970">
    <property type="protein sequence ID" value="KAF2861691.1"/>
    <property type="molecule type" value="Genomic_DNA"/>
</dbReference>
<feature type="region of interest" description="Disordered" evidence="1">
    <location>
        <begin position="66"/>
        <end position="189"/>
    </location>
</feature>
<feature type="region of interest" description="Disordered" evidence="1">
    <location>
        <begin position="1"/>
        <end position="34"/>
    </location>
</feature>
<name>A0A6A7C2G1_9PEZI</name>
<evidence type="ECO:0000313" key="2">
    <source>
        <dbReference type="EMBL" id="KAF2861691.1"/>
    </source>
</evidence>
<gene>
    <name evidence="2" type="ORF">K470DRAFT_293964</name>
</gene>
<feature type="compositionally biased region" description="Basic and acidic residues" evidence="1">
    <location>
        <begin position="161"/>
        <end position="181"/>
    </location>
</feature>
<feature type="region of interest" description="Disordered" evidence="1">
    <location>
        <begin position="530"/>
        <end position="565"/>
    </location>
</feature>
<organism evidence="2 3">
    <name type="scientific">Piedraia hortae CBS 480.64</name>
    <dbReference type="NCBI Taxonomy" id="1314780"/>
    <lineage>
        <taxon>Eukaryota</taxon>
        <taxon>Fungi</taxon>
        <taxon>Dikarya</taxon>
        <taxon>Ascomycota</taxon>
        <taxon>Pezizomycotina</taxon>
        <taxon>Dothideomycetes</taxon>
        <taxon>Dothideomycetidae</taxon>
        <taxon>Capnodiales</taxon>
        <taxon>Piedraiaceae</taxon>
        <taxon>Piedraia</taxon>
    </lineage>
</organism>
<dbReference type="PANTHER" id="PTHR38703">
    <property type="entry name" value="CHROMOSOME 8, WHOLE GENOME SHOTGUN SEQUENCE"/>
    <property type="match status" value="1"/>
</dbReference>
<feature type="compositionally biased region" description="Polar residues" evidence="1">
    <location>
        <begin position="274"/>
        <end position="301"/>
    </location>
</feature>
<dbReference type="Proteomes" id="UP000799421">
    <property type="component" value="Unassembled WGS sequence"/>
</dbReference>
<evidence type="ECO:0000256" key="1">
    <source>
        <dbReference type="SAM" id="MobiDB-lite"/>
    </source>
</evidence>
<accession>A0A6A7C2G1</accession>
<feature type="region of interest" description="Disordered" evidence="1">
    <location>
        <begin position="217"/>
        <end position="250"/>
    </location>
</feature>
<dbReference type="AlphaFoldDB" id="A0A6A7C2G1"/>
<evidence type="ECO:0000313" key="3">
    <source>
        <dbReference type="Proteomes" id="UP000799421"/>
    </source>
</evidence>
<keyword evidence="3" id="KW-1185">Reference proteome</keyword>
<feature type="region of interest" description="Disordered" evidence="1">
    <location>
        <begin position="267"/>
        <end position="329"/>
    </location>
</feature>
<sequence>MTGSSTRERIHRLLHKNDETSAIDHETTSNHAHKKSLREFLHLDPRASQSPTRVTDDAENLQPFKRSAVDHLPHSEDVADRNLDAEPSTASRFPKPGHGLPVTQASRVADNGKRHAPRSSLDKPLPSIPGGQAAPSPAVGQALPIVGGTPPRDATGPRQVSSDERIDRAPRVGQISEREGAGRQTDGSQRAFVRAAGRETLDNQNLSMPTVCKAGEANPLARDQVPSQPGGSTLGAMSRTGEGLNQGTGQDASCQQYVAPLKTMPRASERGKVATSQAPRYQQSAPALNTSAQNQFQQDSPTLKFAEPQPPAYEDSPTLKPASLAGPAPSIKRDMAAADTSSDMIPTHDTESYTLHERWAPAVTHHTIETQTHEILHEEITREIHTHDIYHRILPIIDIEVLPARHFVPSADGYVEISSDEVPGRAGEKAQWVIAETVSKMLPQSSGSSELIPRRFTARTFKGTEGDYREEMGEDGALRTEQWWVHPPTIEQGARRTGQTVPFYFGFPDPKMNGLGASLPDGKLIGVSPLLAKQRKERQEEVNRVAKERDPEENAPPQPPPHRIL</sequence>
<protein>
    <submittedName>
        <fullName evidence="2">Uncharacterized protein</fullName>
    </submittedName>
</protein>
<feature type="compositionally biased region" description="Pro residues" evidence="1">
    <location>
        <begin position="554"/>
        <end position="565"/>
    </location>
</feature>
<dbReference type="OrthoDB" id="5325276at2759"/>
<feature type="compositionally biased region" description="Basic and acidic residues" evidence="1">
    <location>
        <begin position="15"/>
        <end position="28"/>
    </location>
</feature>
<proteinExistence type="predicted"/>
<feature type="non-terminal residue" evidence="2">
    <location>
        <position position="1"/>
    </location>
</feature>
<reference evidence="2" key="1">
    <citation type="journal article" date="2020" name="Stud. Mycol.">
        <title>101 Dothideomycetes genomes: a test case for predicting lifestyles and emergence of pathogens.</title>
        <authorList>
            <person name="Haridas S."/>
            <person name="Albert R."/>
            <person name="Binder M."/>
            <person name="Bloem J."/>
            <person name="Labutti K."/>
            <person name="Salamov A."/>
            <person name="Andreopoulos B."/>
            <person name="Baker S."/>
            <person name="Barry K."/>
            <person name="Bills G."/>
            <person name="Bluhm B."/>
            <person name="Cannon C."/>
            <person name="Castanera R."/>
            <person name="Culley D."/>
            <person name="Daum C."/>
            <person name="Ezra D."/>
            <person name="Gonzalez J."/>
            <person name="Henrissat B."/>
            <person name="Kuo A."/>
            <person name="Liang C."/>
            <person name="Lipzen A."/>
            <person name="Lutzoni F."/>
            <person name="Magnuson J."/>
            <person name="Mondo S."/>
            <person name="Nolan M."/>
            <person name="Ohm R."/>
            <person name="Pangilinan J."/>
            <person name="Park H.-J."/>
            <person name="Ramirez L."/>
            <person name="Alfaro M."/>
            <person name="Sun H."/>
            <person name="Tritt A."/>
            <person name="Yoshinaga Y."/>
            <person name="Zwiers L.-H."/>
            <person name="Turgeon B."/>
            <person name="Goodwin S."/>
            <person name="Spatafora J."/>
            <person name="Crous P."/>
            <person name="Grigoriev I."/>
        </authorList>
    </citation>
    <scope>NUCLEOTIDE SEQUENCE</scope>
    <source>
        <strain evidence="2">CBS 480.64</strain>
    </source>
</reference>
<feature type="compositionally biased region" description="Basic and acidic residues" evidence="1">
    <location>
        <begin position="537"/>
        <end position="552"/>
    </location>
</feature>
<feature type="compositionally biased region" description="Basic and acidic residues" evidence="1">
    <location>
        <begin position="67"/>
        <end position="84"/>
    </location>
</feature>
<dbReference type="PANTHER" id="PTHR38703:SF1">
    <property type="entry name" value="ALLERGEN"/>
    <property type="match status" value="1"/>
</dbReference>